<keyword evidence="2" id="KW-1133">Transmembrane helix</keyword>
<keyword evidence="4" id="KW-1185">Reference proteome</keyword>
<dbReference type="RefSeq" id="WP_367917448.1">
    <property type="nucleotide sequence ID" value="NZ_BAABAC010000004.1"/>
</dbReference>
<feature type="transmembrane region" description="Helical" evidence="2">
    <location>
        <begin position="33"/>
        <end position="54"/>
    </location>
</feature>
<sequence length="613" mass="65649">MSTERRRRRRRRPQTPWERVQHRMRRIVQGRRGFWLVVAGVVLVAGLWVGWTLWSASRALSDAASHAEVMRAALIRGDADGARLAMREYQDSVDTAESRTGGLTWSALELMPGFGDDLDGIAVVSSVLADIGRDGLPPLADAAEEVSGEAFRPTGHAFPIDGITGLAAPAERSQGAFDRAEERLSKVDSSSFVGPVRAKFDELRDLVGTTRSTLGSTYRAARLLPALLGKDRPRNILLVLQNNAEARSSGGLPGALTLLHTDRGRVRVAEQSDAGDLHSTPEPILPLTADEQRVFGPMLGRYAVDATLTPDFARAADLIRARWEMFRGSRIDAIVFVDPVAVSYLMSGTGGVAVPGYPGITASTVVAAVENQIYRATGDRRAQSAYQQAVAKAVFDALANGTGDSVATLTGLVRGVEEGRVRLHLFDDAEQQQIAGTQIAGEFPSGPTRTPRVGIYVNDAGPTKMQYYLKYSAHAVARDCSGGRQTIAGTVELHSDTPADPRSLPPAITGAGYPHVRVTPGNQLLVLYITTPVGGEVGRFELDGQLMDGPDVLQFAHRGLARVAISLEPQERHTLQFVVRSGKGQDGDARLEVSPGSSIGSSNATIPSACAVR</sequence>
<feature type="compositionally biased region" description="Polar residues" evidence="1">
    <location>
        <begin position="595"/>
        <end position="605"/>
    </location>
</feature>
<name>A0ABW3W438_9ACTN</name>
<proteinExistence type="predicted"/>
<organism evidence="3 4">
    <name type="scientific">Nocardioides ginsengisoli</name>
    <dbReference type="NCBI Taxonomy" id="363868"/>
    <lineage>
        <taxon>Bacteria</taxon>
        <taxon>Bacillati</taxon>
        <taxon>Actinomycetota</taxon>
        <taxon>Actinomycetes</taxon>
        <taxon>Propionibacteriales</taxon>
        <taxon>Nocardioidaceae</taxon>
        <taxon>Nocardioides</taxon>
    </lineage>
</organism>
<dbReference type="Proteomes" id="UP001597229">
    <property type="component" value="Unassembled WGS sequence"/>
</dbReference>
<comment type="caution">
    <text evidence="3">The sequence shown here is derived from an EMBL/GenBank/DDBJ whole genome shotgun (WGS) entry which is preliminary data.</text>
</comment>
<evidence type="ECO:0000313" key="3">
    <source>
        <dbReference type="EMBL" id="MFD1249829.1"/>
    </source>
</evidence>
<evidence type="ECO:0000256" key="1">
    <source>
        <dbReference type="SAM" id="MobiDB-lite"/>
    </source>
</evidence>
<evidence type="ECO:0000256" key="2">
    <source>
        <dbReference type="SAM" id="Phobius"/>
    </source>
</evidence>
<reference evidence="4" key="1">
    <citation type="journal article" date="2019" name="Int. J. Syst. Evol. Microbiol.">
        <title>The Global Catalogue of Microorganisms (GCM) 10K type strain sequencing project: providing services to taxonomists for standard genome sequencing and annotation.</title>
        <authorList>
            <consortium name="The Broad Institute Genomics Platform"/>
            <consortium name="The Broad Institute Genome Sequencing Center for Infectious Disease"/>
            <person name="Wu L."/>
            <person name="Ma J."/>
        </authorList>
    </citation>
    <scope>NUCLEOTIDE SEQUENCE [LARGE SCALE GENOMIC DNA]</scope>
    <source>
        <strain evidence="4">CCUG 52478</strain>
    </source>
</reference>
<protein>
    <submittedName>
        <fullName evidence="3">DUF4012 domain-containing protein</fullName>
    </submittedName>
</protein>
<dbReference type="InterPro" id="IPR025101">
    <property type="entry name" value="DUF4012"/>
</dbReference>
<accession>A0ABW3W438</accession>
<evidence type="ECO:0000313" key="4">
    <source>
        <dbReference type="Proteomes" id="UP001597229"/>
    </source>
</evidence>
<gene>
    <name evidence="3" type="ORF">ACFQ3F_18665</name>
</gene>
<dbReference type="EMBL" id="JBHTLX010000023">
    <property type="protein sequence ID" value="MFD1249829.1"/>
    <property type="molecule type" value="Genomic_DNA"/>
</dbReference>
<keyword evidence="2" id="KW-0812">Transmembrane</keyword>
<feature type="region of interest" description="Disordered" evidence="1">
    <location>
        <begin position="584"/>
        <end position="605"/>
    </location>
</feature>
<keyword evidence="2" id="KW-0472">Membrane</keyword>
<dbReference type="Pfam" id="PF13196">
    <property type="entry name" value="DUF4012"/>
    <property type="match status" value="1"/>
</dbReference>